<accession>A0A345XJY3</accession>
<dbReference type="AlphaFoldDB" id="A0A345XJY3"/>
<reference evidence="2 3" key="1">
    <citation type="submission" date="2018-07" db="EMBL/GenBank/DDBJ databases">
        <title>Draft genome of the type strain Streptomyces armeniacus ATCC 15676.</title>
        <authorList>
            <person name="Labana P."/>
            <person name="Gosse J.T."/>
            <person name="Boddy C.N."/>
        </authorList>
    </citation>
    <scope>NUCLEOTIDE SEQUENCE [LARGE SCALE GENOMIC DNA]</scope>
    <source>
        <strain evidence="2 3">ATCC 15676</strain>
    </source>
</reference>
<keyword evidence="3" id="KW-1185">Reference proteome</keyword>
<sequence>MAHNEHPQAPQPEPQPSGRRPLTAPPPGPAGPLTPDQLCARFGPLPFPDRTRALARHARSLGPDAYAALRTALDAGDPDDRRTGLLLAVARRDLDAVHAALDDPLLRRRALAAAIRLPVSETALSRLASGGTREVRHETFRVLRLSRRTCLAARLLPRVHARHGPAEASRLLPACTPAVAAAWLPRTGAPDGVLRSLARTAPAAVAERLAAEYTAAAAAPYRFTRRHRLLAAVIAERDTDAGLLLLDRAPALLDGRGGTALLRRPGAVLAVLRRQGPAGRGGARALAGAGTAGGGTLNITTERLPRAVLRALRALPPDELAELAGRCRVPYRPFAADGRLDNRPHPLLALLPPAERRRLVEPHLARRGPARGSLRAFAALSAADRGELVRPYLRDRPYASPVRLGQAATAPLADAEELLRTGTGSHRTHERACSWQALLACAQLNAVPEEYARVLGSCERAWHDRDEVRAATLRQAAAARPALLGAVPEQVLREAVAATVQYGDSRGGTLGAAALWLRRTAEHAAEGGAFERAARTALLLCRVVDDPRWRGPVHPLRLTPSAAAGLWAAVPGEQAVRPRVFVPLAGLLARRLDALPALDTLLGGAVRGAHGPEWAARAVPSWLRPAAHREARCAELLATGLALGDGVALRTVATRRTDLLDTVLDAVLDASEDAVPTSVRGGGVEGAPLSDASRGLLRLPPSVTGRWRPDQRDRWQRWLARTAADEDTELRTRADAALRLRTPDALVRLAREAPLPVATAALTALGETGEGALAGDGGAEARLRELLGHTGSGGARGRAALAAVRSVAARLPDSTALAVLGAAARDTNASVGSRKEAARALGELTGEAALRELCAAWDAPGQHGDVRAALARQLVSRIARPGVAERLTAGIAEPAIRTAVVPRAALTVPFEARAAYGDFLTGLIRTADDASAEAACTALPGWVPPGASDALDAVTEVMSGTERPLTVWRAAVRQFGVLAGDAGRETLRDTLRRLRERACPYGAADTAAGARTERDADAVRRLADLAAEIVHNGRGSPAQQAADRAAVVEALLAAGLRGRAAETALGSAYRTLRNGVADTGGWQRAMELAAGRVERLSDARTFTLDGGDPDVESAARQVVAALRASAAPAAGLTALALVRSVAVRSPHQAWWHGQLDALRAHPDPDTAEAALLTVLR</sequence>
<dbReference type="InterPro" id="IPR016024">
    <property type="entry name" value="ARM-type_fold"/>
</dbReference>
<dbReference type="Proteomes" id="UP000254425">
    <property type="component" value="Chromosome"/>
</dbReference>
<evidence type="ECO:0000313" key="2">
    <source>
        <dbReference type="EMBL" id="AXK31949.1"/>
    </source>
</evidence>
<evidence type="ECO:0008006" key="4">
    <source>
        <dbReference type="Google" id="ProtNLM"/>
    </source>
</evidence>
<proteinExistence type="predicted"/>
<organism evidence="2 3">
    <name type="scientific">Streptomyces armeniacus</name>
    <dbReference type="NCBI Taxonomy" id="83291"/>
    <lineage>
        <taxon>Bacteria</taxon>
        <taxon>Bacillati</taxon>
        <taxon>Actinomycetota</taxon>
        <taxon>Actinomycetes</taxon>
        <taxon>Kitasatosporales</taxon>
        <taxon>Streptomycetaceae</taxon>
        <taxon>Streptomyces</taxon>
    </lineage>
</organism>
<protein>
    <recommendedName>
        <fullName evidence="4">HEAT repeat domain-containing protein</fullName>
    </recommendedName>
</protein>
<gene>
    <name evidence="2" type="ORF">DVA86_04095</name>
</gene>
<feature type="compositionally biased region" description="Pro residues" evidence="1">
    <location>
        <begin position="23"/>
        <end position="32"/>
    </location>
</feature>
<evidence type="ECO:0000313" key="3">
    <source>
        <dbReference type="Proteomes" id="UP000254425"/>
    </source>
</evidence>
<dbReference type="SUPFAM" id="SSF48371">
    <property type="entry name" value="ARM repeat"/>
    <property type="match status" value="1"/>
</dbReference>
<dbReference type="RefSeq" id="WP_208875864.1">
    <property type="nucleotide sequence ID" value="NZ_CP031320.1"/>
</dbReference>
<evidence type="ECO:0000256" key="1">
    <source>
        <dbReference type="SAM" id="MobiDB-lite"/>
    </source>
</evidence>
<feature type="region of interest" description="Disordered" evidence="1">
    <location>
        <begin position="1"/>
        <end position="36"/>
    </location>
</feature>
<dbReference type="KEGG" id="sarm:DVA86_04095"/>
<name>A0A345XJY3_9ACTN</name>
<dbReference type="EMBL" id="CP031320">
    <property type="protein sequence ID" value="AXK31949.1"/>
    <property type="molecule type" value="Genomic_DNA"/>
</dbReference>